<dbReference type="AlphaFoldDB" id="A0A4Z2H8X7"/>
<proteinExistence type="predicted"/>
<sequence>MLLRAHSTMEKSVWSAILHMRPKVGHDLGLNLWLIWLALEQLHDQVREAGRRACLVGIDVGVAHDRLRRQGGGMMVVVVVVVVTRVVARVVAQWEALGCGRVDVLDGRGDDVYAPPGPPPPVRKVGFGVRVGLSGDVETSPPPPPRGFVYSSRSNPGRMRSSDIILLIQSGKETGKHRCKPSSSVALLSQLFNRVNCSYLLVSRLKMILCEGFSELWSCVKRKSLEPAASLHWREELQLQQQDEGQEALPVLIRLHFSFVKNMSIMDVFFSGMEGALGDRTQDEGALVDWAQDEGALGGHGEHGSAFAPTGHGVQVSAFAPTGHRVQGSAFRRRVPGN</sequence>
<dbReference type="Proteomes" id="UP000314294">
    <property type="component" value="Unassembled WGS sequence"/>
</dbReference>
<accession>A0A4Z2H8X7</accession>
<keyword evidence="2" id="KW-1185">Reference proteome</keyword>
<evidence type="ECO:0000313" key="1">
    <source>
        <dbReference type="EMBL" id="TNN62061.1"/>
    </source>
</evidence>
<reference evidence="1 2" key="1">
    <citation type="submission" date="2019-03" db="EMBL/GenBank/DDBJ databases">
        <title>First draft genome of Liparis tanakae, snailfish: a comprehensive survey of snailfish specific genes.</title>
        <authorList>
            <person name="Kim W."/>
            <person name="Song I."/>
            <person name="Jeong J.-H."/>
            <person name="Kim D."/>
            <person name="Kim S."/>
            <person name="Ryu S."/>
            <person name="Song J.Y."/>
            <person name="Lee S.K."/>
        </authorList>
    </citation>
    <scope>NUCLEOTIDE SEQUENCE [LARGE SCALE GENOMIC DNA]</scope>
    <source>
        <tissue evidence="1">Muscle</tissue>
    </source>
</reference>
<dbReference type="EMBL" id="SRLO01000302">
    <property type="protein sequence ID" value="TNN62061.1"/>
    <property type="molecule type" value="Genomic_DNA"/>
</dbReference>
<comment type="caution">
    <text evidence="1">The sequence shown here is derived from an EMBL/GenBank/DDBJ whole genome shotgun (WGS) entry which is preliminary data.</text>
</comment>
<protein>
    <submittedName>
        <fullName evidence="1">Uncharacterized protein</fullName>
    </submittedName>
</protein>
<gene>
    <name evidence="1" type="ORF">EYF80_027732</name>
</gene>
<organism evidence="1 2">
    <name type="scientific">Liparis tanakae</name>
    <name type="common">Tanaka's snailfish</name>
    <dbReference type="NCBI Taxonomy" id="230148"/>
    <lineage>
        <taxon>Eukaryota</taxon>
        <taxon>Metazoa</taxon>
        <taxon>Chordata</taxon>
        <taxon>Craniata</taxon>
        <taxon>Vertebrata</taxon>
        <taxon>Euteleostomi</taxon>
        <taxon>Actinopterygii</taxon>
        <taxon>Neopterygii</taxon>
        <taxon>Teleostei</taxon>
        <taxon>Neoteleostei</taxon>
        <taxon>Acanthomorphata</taxon>
        <taxon>Eupercaria</taxon>
        <taxon>Perciformes</taxon>
        <taxon>Cottioidei</taxon>
        <taxon>Cottales</taxon>
        <taxon>Liparidae</taxon>
        <taxon>Liparis</taxon>
    </lineage>
</organism>
<evidence type="ECO:0000313" key="2">
    <source>
        <dbReference type="Proteomes" id="UP000314294"/>
    </source>
</evidence>
<name>A0A4Z2H8X7_9TELE</name>
<dbReference type="OrthoDB" id="10669837at2759"/>